<gene>
    <name evidence="1" type="ORF">T05_64</name>
</gene>
<dbReference type="EMBL" id="JYDJ01000606">
    <property type="protein sequence ID" value="KRX34226.1"/>
    <property type="molecule type" value="Genomic_DNA"/>
</dbReference>
<sequence length="121" mass="12581">MPGYGSHVHACASSCYTSTSSWEVCPQTANVGCTAENHRSVRAAAGPAVFDPIQRTGDGRPPMQGTPSGRILLVFTSDGGCFLINAGVVCLLPVAVNDQASPRSSDILDAVRLDANLLQHA</sequence>
<dbReference type="Proteomes" id="UP000055048">
    <property type="component" value="Unassembled WGS sequence"/>
</dbReference>
<accession>A0A0V0T5L4</accession>
<name>A0A0V0T5L4_9BILA</name>
<comment type="caution">
    <text evidence="1">The sequence shown here is derived from an EMBL/GenBank/DDBJ whole genome shotgun (WGS) entry which is preliminary data.</text>
</comment>
<reference evidence="1 2" key="1">
    <citation type="submission" date="2015-01" db="EMBL/GenBank/DDBJ databases">
        <title>Evolution of Trichinella species and genotypes.</title>
        <authorList>
            <person name="Korhonen P.K."/>
            <person name="Edoardo P."/>
            <person name="Giuseppe L.R."/>
            <person name="Gasser R.B."/>
        </authorList>
    </citation>
    <scope>NUCLEOTIDE SEQUENCE [LARGE SCALE GENOMIC DNA]</scope>
    <source>
        <strain evidence="1">ISS417</strain>
    </source>
</reference>
<dbReference type="AlphaFoldDB" id="A0A0V0T5L4"/>
<evidence type="ECO:0000313" key="2">
    <source>
        <dbReference type="Proteomes" id="UP000055048"/>
    </source>
</evidence>
<protein>
    <submittedName>
        <fullName evidence="1">Uncharacterized protein</fullName>
    </submittedName>
</protein>
<organism evidence="1 2">
    <name type="scientific">Trichinella murrelli</name>
    <dbReference type="NCBI Taxonomy" id="144512"/>
    <lineage>
        <taxon>Eukaryota</taxon>
        <taxon>Metazoa</taxon>
        <taxon>Ecdysozoa</taxon>
        <taxon>Nematoda</taxon>
        <taxon>Enoplea</taxon>
        <taxon>Dorylaimia</taxon>
        <taxon>Trichinellida</taxon>
        <taxon>Trichinellidae</taxon>
        <taxon>Trichinella</taxon>
    </lineage>
</organism>
<evidence type="ECO:0000313" key="1">
    <source>
        <dbReference type="EMBL" id="KRX34226.1"/>
    </source>
</evidence>
<keyword evidence="2" id="KW-1185">Reference proteome</keyword>
<proteinExistence type="predicted"/>